<evidence type="ECO:0000256" key="4">
    <source>
        <dbReference type="ARBA" id="ARBA00022725"/>
    </source>
</evidence>
<dbReference type="GO" id="GO:0016020">
    <property type="term" value="C:membrane"/>
    <property type="evidence" value="ECO:0007669"/>
    <property type="project" value="UniProtKB-SubCell"/>
</dbReference>
<dbReference type="RefSeq" id="XP_052125811.1">
    <property type="nucleotide sequence ID" value="XM_052269851.1"/>
</dbReference>
<organism evidence="9 10">
    <name type="scientific">Frankliniella occidentalis</name>
    <name type="common">Western flower thrips</name>
    <name type="synonym">Euthrips occidentalis</name>
    <dbReference type="NCBI Taxonomy" id="133901"/>
    <lineage>
        <taxon>Eukaryota</taxon>
        <taxon>Metazoa</taxon>
        <taxon>Ecdysozoa</taxon>
        <taxon>Arthropoda</taxon>
        <taxon>Hexapoda</taxon>
        <taxon>Insecta</taxon>
        <taxon>Pterygota</taxon>
        <taxon>Neoptera</taxon>
        <taxon>Paraneoptera</taxon>
        <taxon>Thysanoptera</taxon>
        <taxon>Terebrantia</taxon>
        <taxon>Thripoidea</taxon>
        <taxon>Thripidae</taxon>
        <taxon>Frankliniella</taxon>
    </lineage>
</organism>
<keyword evidence="7" id="KW-0675">Receptor</keyword>
<dbReference type="Proteomes" id="UP000504606">
    <property type="component" value="Unplaced"/>
</dbReference>
<evidence type="ECO:0000256" key="1">
    <source>
        <dbReference type="ARBA" id="ARBA00004141"/>
    </source>
</evidence>
<keyword evidence="5" id="KW-1133">Transmembrane helix</keyword>
<dbReference type="GO" id="GO:0005549">
    <property type="term" value="F:odorant binding"/>
    <property type="evidence" value="ECO:0007669"/>
    <property type="project" value="InterPro"/>
</dbReference>
<reference evidence="10" key="1">
    <citation type="submission" date="2025-08" db="UniProtKB">
        <authorList>
            <consortium name="RefSeq"/>
        </authorList>
    </citation>
    <scope>IDENTIFICATION</scope>
    <source>
        <tissue evidence="10">Whole organism</tissue>
    </source>
</reference>
<sequence length="128" mass="14108">MVVILSTVLLLPIQATYEFVLGYVDAFSVSSLPIIFVVFVPMCYSGQGLLDASEVVGLQVYAREWLCETPASRRVCTIVMLRASRPARITCRGFGAMGLPLCKSVLKSWFSYLNTLVKFSTKTASELV</sequence>
<keyword evidence="2" id="KW-0716">Sensory transduction</keyword>
<evidence type="ECO:0000256" key="5">
    <source>
        <dbReference type="ARBA" id="ARBA00022989"/>
    </source>
</evidence>
<dbReference type="GeneID" id="127749887"/>
<evidence type="ECO:0000256" key="7">
    <source>
        <dbReference type="ARBA" id="ARBA00023170"/>
    </source>
</evidence>
<dbReference type="Pfam" id="PF02949">
    <property type="entry name" value="7tm_6"/>
    <property type="match status" value="1"/>
</dbReference>
<dbReference type="GO" id="GO:0004984">
    <property type="term" value="F:olfactory receptor activity"/>
    <property type="evidence" value="ECO:0007669"/>
    <property type="project" value="InterPro"/>
</dbReference>
<evidence type="ECO:0000256" key="6">
    <source>
        <dbReference type="ARBA" id="ARBA00023136"/>
    </source>
</evidence>
<dbReference type="KEGG" id="foc:127749887"/>
<evidence type="ECO:0000256" key="8">
    <source>
        <dbReference type="ARBA" id="ARBA00023224"/>
    </source>
</evidence>
<comment type="subcellular location">
    <subcellularLocation>
        <location evidence="1">Membrane</location>
        <topology evidence="1">Multi-pass membrane protein</topology>
    </subcellularLocation>
</comment>
<dbReference type="GO" id="GO:0007165">
    <property type="term" value="P:signal transduction"/>
    <property type="evidence" value="ECO:0007669"/>
    <property type="project" value="UniProtKB-KW"/>
</dbReference>
<dbReference type="InterPro" id="IPR004117">
    <property type="entry name" value="7tm6_olfct_rcpt"/>
</dbReference>
<keyword evidence="6" id="KW-0472">Membrane</keyword>
<gene>
    <name evidence="10" type="primary">LOC127749887</name>
</gene>
<keyword evidence="3" id="KW-0812">Transmembrane</keyword>
<accession>A0A9C6U5R7</accession>
<protein>
    <submittedName>
        <fullName evidence="10">Uncharacterized protein LOC127749887</fullName>
    </submittedName>
</protein>
<dbReference type="OrthoDB" id="7540137at2759"/>
<evidence type="ECO:0000256" key="2">
    <source>
        <dbReference type="ARBA" id="ARBA00022606"/>
    </source>
</evidence>
<evidence type="ECO:0000313" key="10">
    <source>
        <dbReference type="RefSeq" id="XP_052125811.1"/>
    </source>
</evidence>
<proteinExistence type="predicted"/>
<evidence type="ECO:0000313" key="9">
    <source>
        <dbReference type="Proteomes" id="UP000504606"/>
    </source>
</evidence>
<evidence type="ECO:0000256" key="3">
    <source>
        <dbReference type="ARBA" id="ARBA00022692"/>
    </source>
</evidence>
<keyword evidence="9" id="KW-1185">Reference proteome</keyword>
<dbReference type="AlphaFoldDB" id="A0A9C6U5R7"/>
<name>A0A9C6U5R7_FRAOC</name>
<keyword evidence="4" id="KW-0552">Olfaction</keyword>
<keyword evidence="8" id="KW-0807">Transducer</keyword>